<reference evidence="2" key="2">
    <citation type="submission" date="2020-09" db="EMBL/GenBank/DDBJ databases">
        <authorList>
            <person name="Sun Q."/>
            <person name="Zhou Y."/>
        </authorList>
    </citation>
    <scope>NUCLEOTIDE SEQUENCE</scope>
    <source>
        <strain evidence="2">CGMCC 1.12997</strain>
    </source>
</reference>
<evidence type="ECO:0000313" key="3">
    <source>
        <dbReference type="Proteomes" id="UP000647241"/>
    </source>
</evidence>
<dbReference type="RefSeq" id="WP_188554201.1">
    <property type="nucleotide sequence ID" value="NZ_BMGT01000002.1"/>
</dbReference>
<evidence type="ECO:0000259" key="1">
    <source>
        <dbReference type="Pfam" id="PF00535"/>
    </source>
</evidence>
<gene>
    <name evidence="2" type="ORF">GCM10011585_22470</name>
</gene>
<proteinExistence type="predicted"/>
<dbReference type="InterPro" id="IPR029044">
    <property type="entry name" value="Nucleotide-diphossugar_trans"/>
</dbReference>
<keyword evidence="3" id="KW-1185">Reference proteome</keyword>
<comment type="caution">
    <text evidence="2">The sequence shown here is derived from an EMBL/GenBank/DDBJ whole genome shotgun (WGS) entry which is preliminary data.</text>
</comment>
<dbReference type="PANTHER" id="PTHR22916:SF3">
    <property type="entry name" value="UDP-GLCNAC:BETAGAL BETA-1,3-N-ACETYLGLUCOSAMINYLTRANSFERASE-LIKE PROTEIN 1"/>
    <property type="match status" value="1"/>
</dbReference>
<dbReference type="Gene3D" id="3.90.550.10">
    <property type="entry name" value="Spore Coat Polysaccharide Biosynthesis Protein SpsA, Chain A"/>
    <property type="match status" value="1"/>
</dbReference>
<protein>
    <submittedName>
        <fullName evidence="2">Glycosyl transferase</fullName>
    </submittedName>
</protein>
<feature type="domain" description="Glycosyltransferase 2-like" evidence="1">
    <location>
        <begin position="9"/>
        <end position="143"/>
    </location>
</feature>
<dbReference type="PANTHER" id="PTHR22916">
    <property type="entry name" value="GLYCOSYLTRANSFERASE"/>
    <property type="match status" value="1"/>
</dbReference>
<reference evidence="2" key="1">
    <citation type="journal article" date="2014" name="Int. J. Syst. Evol. Microbiol.">
        <title>Complete genome sequence of Corynebacterium casei LMG S-19264T (=DSM 44701T), isolated from a smear-ripened cheese.</title>
        <authorList>
            <consortium name="US DOE Joint Genome Institute (JGI-PGF)"/>
            <person name="Walter F."/>
            <person name="Albersmeier A."/>
            <person name="Kalinowski J."/>
            <person name="Ruckert C."/>
        </authorList>
    </citation>
    <scope>NUCLEOTIDE SEQUENCE</scope>
    <source>
        <strain evidence="2">CGMCC 1.12997</strain>
    </source>
</reference>
<dbReference type="CDD" id="cd00761">
    <property type="entry name" value="Glyco_tranf_GTA_type"/>
    <property type="match status" value="1"/>
</dbReference>
<dbReference type="Proteomes" id="UP000647241">
    <property type="component" value="Unassembled WGS sequence"/>
</dbReference>
<accession>A0A917M5N4</accession>
<dbReference type="InterPro" id="IPR001173">
    <property type="entry name" value="Glyco_trans_2-like"/>
</dbReference>
<organism evidence="2 3">
    <name type="scientific">Edaphobacter dinghuensis</name>
    <dbReference type="NCBI Taxonomy" id="1560005"/>
    <lineage>
        <taxon>Bacteria</taxon>
        <taxon>Pseudomonadati</taxon>
        <taxon>Acidobacteriota</taxon>
        <taxon>Terriglobia</taxon>
        <taxon>Terriglobales</taxon>
        <taxon>Acidobacteriaceae</taxon>
        <taxon>Edaphobacter</taxon>
    </lineage>
</organism>
<dbReference type="Pfam" id="PF00535">
    <property type="entry name" value="Glycos_transf_2"/>
    <property type="match status" value="1"/>
</dbReference>
<dbReference type="EMBL" id="BMGT01000002">
    <property type="protein sequence ID" value="GGG78795.1"/>
    <property type="molecule type" value="Genomic_DNA"/>
</dbReference>
<dbReference type="SUPFAM" id="SSF53448">
    <property type="entry name" value="Nucleotide-diphospho-sugar transferases"/>
    <property type="match status" value="1"/>
</dbReference>
<keyword evidence="2" id="KW-0808">Transferase</keyword>
<evidence type="ECO:0000313" key="2">
    <source>
        <dbReference type="EMBL" id="GGG78795.1"/>
    </source>
</evidence>
<dbReference type="GO" id="GO:0016758">
    <property type="term" value="F:hexosyltransferase activity"/>
    <property type="evidence" value="ECO:0007669"/>
    <property type="project" value="UniProtKB-ARBA"/>
</dbReference>
<sequence length="338" mass="38727">MVETRPLLTIAIPTYNRSKELGLLLSVLAPQLTNHPEIELYISDNASPDGTPALVQRFQAEGLVVRYHRHSENIGSDANFVSCYQAARGKYFWLFGDDDIILLGTIDNLLSHITRGDFDIIYATSYGFRDDYLAERMGDPLGRRFHTITNARRVARVINIMFTFISGIIVNKERLDEIPHEDPSVFLKTNLVQLSWVLPLLLHHRQSLVMWDRPIAGRQGAAGGYSVGSVFGEKLTYMLVQCLQGRPDLVRIITNFTLRRWFPSTIDDIRSSGNQNLRLEEAETILRSCYGNNFRYWLFTWPVIKLPLPLAHLWFKGGVLVSKALYMVLIPNFWKKEI</sequence>
<name>A0A917M5N4_9BACT</name>
<dbReference type="AlphaFoldDB" id="A0A917M5N4"/>